<evidence type="ECO:0000313" key="4">
    <source>
        <dbReference type="Proteomes" id="UP000252187"/>
    </source>
</evidence>
<evidence type="ECO:0000259" key="2">
    <source>
        <dbReference type="Pfam" id="PF16751"/>
    </source>
</evidence>
<dbReference type="Proteomes" id="UP000252187">
    <property type="component" value="Unassembled WGS sequence"/>
</dbReference>
<feature type="domain" description="Anti-sigma-D factor RsdA sigma factor binding region" evidence="2">
    <location>
        <begin position="37"/>
        <end position="73"/>
    </location>
</feature>
<protein>
    <recommendedName>
        <fullName evidence="2">Anti-sigma-D factor RsdA sigma factor binding region domain-containing protein</fullName>
    </recommendedName>
</protein>
<comment type="caution">
    <text evidence="3">The sequence shown here is derived from an EMBL/GenBank/DDBJ whole genome shotgun (WGS) entry which is preliminary data.</text>
</comment>
<accession>A0A365PBC3</accession>
<proteinExistence type="predicted"/>
<reference evidence="3 4" key="1">
    <citation type="submission" date="2018-06" db="EMBL/GenBank/DDBJ databases">
        <title>Whole genome sequencing of four bacterial strains from South Shetland trench revealing bio-synthetic gene clusters.</title>
        <authorList>
            <person name="Abdel-Mageed W.M."/>
            <person name="Lehri B."/>
            <person name="Jarmusch S.A."/>
            <person name="Miranda K."/>
            <person name="Goodfellow M."/>
            <person name="Jaspars M."/>
            <person name="Karlyshev A.V."/>
        </authorList>
    </citation>
    <scope>NUCLEOTIDE SEQUENCE [LARGE SCALE GENOMIC DNA]</scope>
    <source>
        <strain evidence="3 4">SST1</strain>
    </source>
</reference>
<feature type="compositionally biased region" description="Polar residues" evidence="1">
    <location>
        <begin position="340"/>
        <end position="352"/>
    </location>
</feature>
<feature type="compositionally biased region" description="Basic and acidic residues" evidence="1">
    <location>
        <begin position="9"/>
        <end position="33"/>
    </location>
</feature>
<dbReference type="AlphaFoldDB" id="A0A365PBC3"/>
<name>A0A365PBC3_9ACTN</name>
<feature type="region of interest" description="Disordered" evidence="1">
    <location>
        <begin position="294"/>
        <end position="352"/>
    </location>
</feature>
<feature type="compositionally biased region" description="Polar residues" evidence="1">
    <location>
        <begin position="294"/>
        <end position="306"/>
    </location>
</feature>
<feature type="compositionally biased region" description="Acidic residues" evidence="1">
    <location>
        <begin position="34"/>
        <end position="45"/>
    </location>
</feature>
<evidence type="ECO:0000313" key="3">
    <source>
        <dbReference type="EMBL" id="RBA37639.1"/>
    </source>
</evidence>
<dbReference type="InterPro" id="IPR031928">
    <property type="entry name" value="RsdA_SigD-bd"/>
</dbReference>
<organism evidence="3 4">
    <name type="scientific">Dietzia maris</name>
    <dbReference type="NCBI Taxonomy" id="37915"/>
    <lineage>
        <taxon>Bacteria</taxon>
        <taxon>Bacillati</taxon>
        <taxon>Actinomycetota</taxon>
        <taxon>Actinomycetes</taxon>
        <taxon>Mycobacteriales</taxon>
        <taxon>Dietziaceae</taxon>
        <taxon>Dietzia</taxon>
    </lineage>
</organism>
<sequence length="352" mass="37443">MAMNDEVDPGTRDDDASLRAHDVDGHDEDRVDEDRVEVDRDDELLDALGRGDRPEGDEPLVALLADWRAEVDSAGLPDLPSDEQIEVALAPNVSRLWPRRGWVHSGEHHHGQRPALWQAVTGAAAVAAVIVGGLSVAAHSAMPGDPLWGVSKTMFSDRAGNVELVSDLSEDLAAADLAAREGDRNEAERLLDEVSARLDEVSDASERVELMKRRDAIKRDLSRVTPSVVPSPAPAPAPAPSPPPAPGVATLVPGLPVPVPSSLVPPPPPGMPVIPLPLDGLRISTTLQIPIDTQRIQDFLSPTTGRQGDEADDDRVVPAPTPSRTTVTQVPTPTQPAPTDSQQTSQSVRPTN</sequence>
<feature type="compositionally biased region" description="Pro residues" evidence="1">
    <location>
        <begin position="229"/>
        <end position="246"/>
    </location>
</feature>
<feature type="compositionally biased region" description="Low complexity" evidence="1">
    <location>
        <begin position="322"/>
        <end position="332"/>
    </location>
</feature>
<gene>
    <name evidence="3" type="ORF">DQ226_06270</name>
</gene>
<feature type="region of interest" description="Disordered" evidence="1">
    <location>
        <begin position="1"/>
        <end position="57"/>
    </location>
</feature>
<feature type="region of interest" description="Disordered" evidence="1">
    <location>
        <begin position="222"/>
        <end position="246"/>
    </location>
</feature>
<dbReference type="EMBL" id="QNTT01000012">
    <property type="protein sequence ID" value="RBA37639.1"/>
    <property type="molecule type" value="Genomic_DNA"/>
</dbReference>
<evidence type="ECO:0000256" key="1">
    <source>
        <dbReference type="SAM" id="MobiDB-lite"/>
    </source>
</evidence>
<dbReference type="Pfam" id="PF16751">
    <property type="entry name" value="RsdA_SigD_bd"/>
    <property type="match status" value="1"/>
</dbReference>